<name>A0A1B2J0C4_9LACO</name>
<keyword evidence="2" id="KW-1185">Reference proteome</keyword>
<gene>
    <name evidence="1" type="ORF">AYR63_11550</name>
</gene>
<accession>A0A1B2J0C4</accession>
<dbReference type="KEGG" id="lpd:AYR62_04510"/>
<evidence type="ECO:0000313" key="2">
    <source>
        <dbReference type="Proteomes" id="UP000093267"/>
    </source>
</evidence>
<sequence length="74" mass="8523">MHTLIQDGETCAFFESNIKKSMTMYYSKELQLIAESDDRILSKLYVDHTLSKRFPGHKGLALQSLNVSFHTPLF</sequence>
<dbReference type="AlphaFoldDB" id="A0A1B2J0C4"/>
<evidence type="ECO:0000313" key="1">
    <source>
        <dbReference type="EMBL" id="ANZ67698.1"/>
    </source>
</evidence>
<protein>
    <submittedName>
        <fullName evidence="1">Uncharacterized protein</fullName>
    </submittedName>
</protein>
<dbReference type="EMBL" id="CP014924">
    <property type="protein sequence ID" value="ANZ67698.1"/>
    <property type="molecule type" value="Genomic_DNA"/>
</dbReference>
<dbReference type="Proteomes" id="UP000093267">
    <property type="component" value="Chromosome"/>
</dbReference>
<proteinExistence type="predicted"/>
<organism evidence="1 2">
    <name type="scientific">Secundilactobacillus paracollinoides</name>
    <dbReference type="NCBI Taxonomy" id="240427"/>
    <lineage>
        <taxon>Bacteria</taxon>
        <taxon>Bacillati</taxon>
        <taxon>Bacillota</taxon>
        <taxon>Bacilli</taxon>
        <taxon>Lactobacillales</taxon>
        <taxon>Lactobacillaceae</taxon>
        <taxon>Secundilactobacillus</taxon>
    </lineage>
</organism>
<reference evidence="1 2" key="1">
    <citation type="submission" date="2016-03" db="EMBL/GenBank/DDBJ databases">
        <title>Pediococcus and Lactobacillus from brewery environment - whole genome sequencing and assembly.</title>
        <authorList>
            <person name="Behr J."/>
            <person name="Geissler A.J."/>
            <person name="Vogel R.F."/>
        </authorList>
    </citation>
    <scope>NUCLEOTIDE SEQUENCE [LARGE SCALE GENOMIC DNA]</scope>
    <source>
        <strain evidence="1 2">TMW 1.1995</strain>
    </source>
</reference>